<gene>
    <name evidence="1" type="ORF">H9726_01445</name>
</gene>
<sequence>MKKISPEKFRNPPKEYTLAPFWFWNDSLEEDSIAFQLEEMYKKGVYECIIHARKGLEVEYLSDKWFDRIRFAAAYARKKGMKLWIYDEDNWPSGYAGGRVIADNADFAATCLSVEKIYPVMYEDITVEDIPGKELVAVVAVHKNEEFFDITDHENHCCKPWHSETLQWEVFVFRMEKCRHKPCYINSPYIDMLNPAATDSFIRHTHAEYKRRLPEFWGSTICGFFTDEPGFYQNYAEQAKNINTIIWTRDFPERFRERFGYDIILPLFAVWEEAGDLSARIRRDYYAAVSEFYCESYFRRIGDFLAADGLKLIGHLHKEEGLETLVQTEGGFFDCMAELDYPGIDCIDRILPRITEKLGSSAMRVLKKDRCFDEVFGTFGWELTPQEMKARTDLLCVQGVNMIIPHAFFSSIEGVRSHECPPSMFWQAGYWKYFRQYADYVRRLSYFTSCGRALIDVAVYYPEYSARAQFRPLLHSEAAKTDEYMTDIGDRLLNAGYDYDFLPDRGIENVRAVRGVLKGASDYRAVILPNVRYVPLKTAKKLCAFAKSGGKVVCVGKYTPEGIGEEREEVGRLFAAALRGGNVLFADHPAEVVGILRGFLSPVCMEGDAGGVYAMRRESCGTCFYYLVNTSAEPRAFTLRAAGESAEEWDIETGDRRPAVFTAGGGEVNISCTLAEYGSSIVAVSDSPAASAIPRAVQGEKKLGGVWQWSCGAASGSCRRLTFHAAGIHGFSGEVAFGKKIRVADPEVRTVLKLENVKDYVSVTVNGRRAGERLWAPYEFDLTGLLKKGVNELFLTVGNMLENEIEGTDRDAGIFGNVCMLFG</sequence>
<evidence type="ECO:0008006" key="3">
    <source>
        <dbReference type="Google" id="ProtNLM"/>
    </source>
</evidence>
<evidence type="ECO:0000313" key="2">
    <source>
        <dbReference type="Proteomes" id="UP000824025"/>
    </source>
</evidence>
<comment type="caution">
    <text evidence="1">The sequence shown here is derived from an EMBL/GenBank/DDBJ whole genome shotgun (WGS) entry which is preliminary data.</text>
</comment>
<protein>
    <recommendedName>
        <fullName evidence="3">Glycosyl hydrolases family 2 sugar binding domain-containing protein</fullName>
    </recommendedName>
</protein>
<reference evidence="1" key="1">
    <citation type="journal article" date="2021" name="PeerJ">
        <title>Extensive microbial diversity within the chicken gut microbiome revealed by metagenomics and culture.</title>
        <authorList>
            <person name="Gilroy R."/>
            <person name="Ravi A."/>
            <person name="Getino M."/>
            <person name="Pursley I."/>
            <person name="Horton D.L."/>
            <person name="Alikhan N.F."/>
            <person name="Baker D."/>
            <person name="Gharbi K."/>
            <person name="Hall N."/>
            <person name="Watson M."/>
            <person name="Adriaenssens E.M."/>
            <person name="Foster-Nyarko E."/>
            <person name="Jarju S."/>
            <person name="Secka A."/>
            <person name="Antonio M."/>
            <person name="Oren A."/>
            <person name="Chaudhuri R.R."/>
            <person name="La Ragione R."/>
            <person name="Hildebrand F."/>
            <person name="Pallen M.J."/>
        </authorList>
    </citation>
    <scope>NUCLEOTIDE SEQUENCE</scope>
    <source>
        <strain evidence="1">CHK192-19661</strain>
    </source>
</reference>
<name>A0A9D2D5R6_9FIRM</name>
<dbReference type="PANTHER" id="PTHR36848:SF2">
    <property type="entry name" value="SECRETED PROTEIN"/>
    <property type="match status" value="1"/>
</dbReference>
<accession>A0A9D2D5R6</accession>
<dbReference type="InterPro" id="IPR053161">
    <property type="entry name" value="Ulvan_degrading_GH"/>
</dbReference>
<dbReference type="Gene3D" id="3.40.50.880">
    <property type="match status" value="1"/>
</dbReference>
<dbReference type="AlphaFoldDB" id="A0A9D2D5R6"/>
<dbReference type="CDD" id="cd03143">
    <property type="entry name" value="A4_beta-galactosidase_middle_domain"/>
    <property type="match status" value="1"/>
</dbReference>
<dbReference type="InterPro" id="IPR029062">
    <property type="entry name" value="Class_I_gatase-like"/>
</dbReference>
<dbReference type="PANTHER" id="PTHR36848">
    <property type="entry name" value="DNA-BINDING PROTEIN (PUTATIVE SECRETED PROTEIN)-RELATED"/>
    <property type="match status" value="1"/>
</dbReference>
<dbReference type="Proteomes" id="UP000824025">
    <property type="component" value="Unassembled WGS sequence"/>
</dbReference>
<reference evidence="1" key="2">
    <citation type="submission" date="2021-04" db="EMBL/GenBank/DDBJ databases">
        <authorList>
            <person name="Gilroy R."/>
        </authorList>
    </citation>
    <scope>NUCLEOTIDE SEQUENCE</scope>
    <source>
        <strain evidence="1">CHK192-19661</strain>
    </source>
</reference>
<dbReference type="Pfam" id="PF17132">
    <property type="entry name" value="Glyco_hydro_106"/>
    <property type="match status" value="1"/>
</dbReference>
<dbReference type="Gene3D" id="2.60.120.260">
    <property type="entry name" value="Galactose-binding domain-like"/>
    <property type="match status" value="1"/>
</dbReference>
<dbReference type="EMBL" id="DXCF01000005">
    <property type="protein sequence ID" value="HIZ09128.1"/>
    <property type="molecule type" value="Genomic_DNA"/>
</dbReference>
<dbReference type="SUPFAM" id="SSF49785">
    <property type="entry name" value="Galactose-binding domain-like"/>
    <property type="match status" value="1"/>
</dbReference>
<proteinExistence type="predicted"/>
<dbReference type="InterPro" id="IPR008979">
    <property type="entry name" value="Galactose-bd-like_sf"/>
</dbReference>
<evidence type="ECO:0000313" key="1">
    <source>
        <dbReference type="EMBL" id="HIZ09128.1"/>
    </source>
</evidence>
<organism evidence="1 2">
    <name type="scientific">Candidatus Borkfalkia avicola</name>
    <dbReference type="NCBI Taxonomy" id="2838503"/>
    <lineage>
        <taxon>Bacteria</taxon>
        <taxon>Bacillati</taxon>
        <taxon>Bacillota</taxon>
        <taxon>Clostridia</taxon>
        <taxon>Christensenellales</taxon>
        <taxon>Christensenellaceae</taxon>
        <taxon>Candidatus Borkfalkia</taxon>
    </lineage>
</organism>